<dbReference type="OrthoDB" id="9772295at2"/>
<proteinExistence type="predicted"/>
<protein>
    <submittedName>
        <fullName evidence="1">Uncharacterized protein</fullName>
    </submittedName>
</protein>
<dbReference type="InterPro" id="IPR014917">
    <property type="entry name" value="DUF1800"/>
</dbReference>
<comment type="caution">
    <text evidence="1">The sequence shown here is derived from an EMBL/GenBank/DDBJ whole genome shotgun (WGS) entry which is preliminary data.</text>
</comment>
<dbReference type="PROSITE" id="PS51257">
    <property type="entry name" value="PROKAR_LIPOPROTEIN"/>
    <property type="match status" value="1"/>
</dbReference>
<dbReference type="Proteomes" id="UP000190198">
    <property type="component" value="Unassembled WGS sequence"/>
</dbReference>
<keyword evidence="2" id="KW-1185">Reference proteome</keyword>
<accession>A0A1T2LBY7</accession>
<name>A0A1T2LBY7_9GAMM</name>
<dbReference type="Pfam" id="PF08811">
    <property type="entry name" value="DUF1800"/>
    <property type="match status" value="1"/>
</dbReference>
<evidence type="ECO:0000313" key="2">
    <source>
        <dbReference type="Proteomes" id="UP000190198"/>
    </source>
</evidence>
<gene>
    <name evidence="1" type="ORF">BOW52_03085</name>
</gene>
<evidence type="ECO:0000313" key="1">
    <source>
        <dbReference type="EMBL" id="OOZ42456.1"/>
    </source>
</evidence>
<organism evidence="1 2">
    <name type="scientific">Solemya elarraichensis gill symbiont</name>
    <dbReference type="NCBI Taxonomy" id="1918949"/>
    <lineage>
        <taxon>Bacteria</taxon>
        <taxon>Pseudomonadati</taxon>
        <taxon>Pseudomonadota</taxon>
        <taxon>Gammaproteobacteria</taxon>
        <taxon>sulfur-oxidizing symbionts</taxon>
    </lineage>
</organism>
<dbReference type="AlphaFoldDB" id="A0A1T2LBY7"/>
<dbReference type="EMBL" id="MPRK01000035">
    <property type="protein sequence ID" value="OOZ42456.1"/>
    <property type="molecule type" value="Genomic_DNA"/>
</dbReference>
<reference evidence="1 2" key="1">
    <citation type="submission" date="2016-11" db="EMBL/GenBank/DDBJ databases">
        <title>Mixed transmission modes and dynamic genome evolution in an obligate animal-bacterial symbiosis.</title>
        <authorList>
            <person name="Russell S.L."/>
            <person name="Corbett-Detig R.B."/>
            <person name="Cavanaugh C.M."/>
        </authorList>
    </citation>
    <scope>NUCLEOTIDE SEQUENCE [LARGE SCALE GENOMIC DNA]</scope>
    <source>
        <strain evidence="1">Sp-SM6</strain>
    </source>
</reference>
<sequence length="263" mass="29345">MQFFFRFPVILSIVIGLQACGGGGSVGGSSIPTPITQGDAARFLTQSTFGPTPADISYLLSLDDPDLDDEPFLQWIGEQLSLPFEEDDKHLPYVLRRDDEKREFDAMGDVDPKRETGHDLFRHQAWWNSVITGEHQLRHRLAYALSQILVISDLDPNLTNAQFGMASYYDLLAEHAFGNYRDLLIAVSKHPTMGKFLSSVNNVAAVGNIRPDENYARELMQLFSIGVFELNTDGTLKLDPVSGDPIPTYDEDDIKEMAKVFTG</sequence>